<gene>
    <name evidence="3" type="ORF">A3770_04p28510</name>
</gene>
<dbReference type="OrthoDB" id="609103at2759"/>
<comment type="similarity">
    <text evidence="1">Belongs to the Mo25 family.</text>
</comment>
<feature type="region of interest" description="Disordered" evidence="2">
    <location>
        <begin position="1"/>
        <end position="41"/>
    </location>
</feature>
<reference evidence="3 4" key="1">
    <citation type="submission" date="2018-07" db="EMBL/GenBank/DDBJ databases">
        <title>The complete nuclear genome of the prasinophyte Chloropicon primus (CCMP1205).</title>
        <authorList>
            <person name="Pombert J.-F."/>
            <person name="Otis C."/>
            <person name="Turmel M."/>
            <person name="Lemieux C."/>
        </authorList>
    </citation>
    <scope>NUCLEOTIDE SEQUENCE [LARGE SCALE GENOMIC DNA]</scope>
    <source>
        <strain evidence="3 4">CCMP1205</strain>
    </source>
</reference>
<name>A0A5B8MIR4_9CHLO</name>
<dbReference type="PANTHER" id="PTHR10182">
    <property type="entry name" value="CALCIUM-BINDING PROTEIN 39-RELATED"/>
    <property type="match status" value="1"/>
</dbReference>
<evidence type="ECO:0000313" key="4">
    <source>
        <dbReference type="Proteomes" id="UP000316726"/>
    </source>
</evidence>
<accession>A0A5B8MIR4</accession>
<dbReference type="InterPro" id="IPR016024">
    <property type="entry name" value="ARM-type_fold"/>
</dbReference>
<feature type="compositionally biased region" description="Basic and acidic residues" evidence="2">
    <location>
        <begin position="14"/>
        <end position="25"/>
    </location>
</feature>
<dbReference type="EMBL" id="CP031037">
    <property type="protein sequence ID" value="QDZ20333.1"/>
    <property type="molecule type" value="Genomic_DNA"/>
</dbReference>
<organism evidence="3 4">
    <name type="scientific">Chloropicon primus</name>
    <dbReference type="NCBI Taxonomy" id="1764295"/>
    <lineage>
        <taxon>Eukaryota</taxon>
        <taxon>Viridiplantae</taxon>
        <taxon>Chlorophyta</taxon>
        <taxon>Chloropicophyceae</taxon>
        <taxon>Chloropicales</taxon>
        <taxon>Chloropicaceae</taxon>
        <taxon>Chloropicon</taxon>
    </lineage>
</organism>
<dbReference type="GO" id="GO:0043539">
    <property type="term" value="F:protein serine/threonine kinase activator activity"/>
    <property type="evidence" value="ECO:0007669"/>
    <property type="project" value="TreeGrafter"/>
</dbReference>
<dbReference type="PANTHER" id="PTHR10182:SF3">
    <property type="entry name" value="PROTEIN MO25"/>
    <property type="match status" value="1"/>
</dbReference>
<keyword evidence="4" id="KW-1185">Reference proteome</keyword>
<evidence type="ECO:0000256" key="2">
    <source>
        <dbReference type="SAM" id="MobiDB-lite"/>
    </source>
</evidence>
<dbReference type="InterPro" id="IPR013878">
    <property type="entry name" value="Mo25"/>
</dbReference>
<dbReference type="SUPFAM" id="SSF48371">
    <property type="entry name" value="ARM repeat"/>
    <property type="match status" value="1"/>
</dbReference>
<evidence type="ECO:0008006" key="5">
    <source>
        <dbReference type="Google" id="ProtNLM"/>
    </source>
</evidence>
<dbReference type="Pfam" id="PF08569">
    <property type="entry name" value="Mo25"/>
    <property type="match status" value="1"/>
</dbReference>
<dbReference type="Proteomes" id="UP000316726">
    <property type="component" value="Chromosome 4"/>
</dbReference>
<dbReference type="GO" id="GO:0035556">
    <property type="term" value="P:intracellular signal transduction"/>
    <property type="evidence" value="ECO:0007669"/>
    <property type="project" value="TreeGrafter"/>
</dbReference>
<dbReference type="InterPro" id="IPR011989">
    <property type="entry name" value="ARM-like"/>
</dbReference>
<dbReference type="Gene3D" id="1.25.10.10">
    <property type="entry name" value="Leucine-rich Repeat Variant"/>
    <property type="match status" value="1"/>
</dbReference>
<feature type="compositionally biased region" description="Low complexity" evidence="2">
    <location>
        <begin position="27"/>
        <end position="41"/>
    </location>
</feature>
<dbReference type="AlphaFoldDB" id="A0A5B8MIR4"/>
<sequence>MLLGDESIDAKVASGDKEGDKDGNGRAKGSGAASTSAEGAGASYPKDCAAAVEEMCNQGLIKGLCLALTQLNLEVCKDITTCINTAVAYTSADSLTRPGVEYLKENQDIFDILSAGFQDDSTALHCGNILRECSRSVELCKIMVLEPGRVLWNLFEYAECAEFSVQSDVFDTLRELLLKHNEVTSQLLVDKYDRVIEEYTKLLMSEAYMTKKLGLGLLGKLLLEHLQGSMLKYINDPKNLMLMMNLLRDKAPSIQYEAFHVFKVFVANPDKTQGILDILSRNHKKLISYLENFHNNRDNEQFKSEKVIVLQQINEIGTYH</sequence>
<evidence type="ECO:0000313" key="3">
    <source>
        <dbReference type="EMBL" id="QDZ20333.1"/>
    </source>
</evidence>
<protein>
    <recommendedName>
        <fullName evidence="5">Mo25-like protein</fullName>
    </recommendedName>
</protein>
<proteinExistence type="inferred from homology"/>
<evidence type="ECO:0000256" key="1">
    <source>
        <dbReference type="ARBA" id="ARBA00011012"/>
    </source>
</evidence>
<dbReference type="STRING" id="1764295.A0A5B8MIR4"/>